<evidence type="ECO:0000256" key="1">
    <source>
        <dbReference type="ARBA" id="ARBA00000085"/>
    </source>
</evidence>
<gene>
    <name evidence="9" type="ORF">DFR56_11830</name>
</gene>
<keyword evidence="5" id="KW-0547">Nucleotide-binding</keyword>
<comment type="catalytic activity">
    <reaction evidence="1">
        <text>ATP + protein L-histidine = ADP + protein N-phospho-L-histidine.</text>
        <dbReference type="EC" id="2.7.13.3"/>
    </reaction>
</comment>
<dbReference type="Gene3D" id="3.30.565.10">
    <property type="entry name" value="Histidine kinase-like ATPase, C-terminal domain"/>
    <property type="match status" value="1"/>
</dbReference>
<keyword evidence="4" id="KW-0808">Transferase</keyword>
<comment type="caution">
    <text evidence="9">The sequence shown here is derived from an EMBL/GenBank/DDBJ whole genome shotgun (WGS) entry which is preliminary data.</text>
</comment>
<dbReference type="SMART" id="SM00387">
    <property type="entry name" value="HATPase_c"/>
    <property type="match status" value="1"/>
</dbReference>
<dbReference type="Gene3D" id="3.30.450.20">
    <property type="entry name" value="PAS domain"/>
    <property type="match status" value="1"/>
</dbReference>
<evidence type="ECO:0000256" key="3">
    <source>
        <dbReference type="ARBA" id="ARBA00022553"/>
    </source>
</evidence>
<dbReference type="GO" id="GO:0005524">
    <property type="term" value="F:ATP binding"/>
    <property type="evidence" value="ECO:0007669"/>
    <property type="project" value="UniProtKB-KW"/>
</dbReference>
<dbReference type="PANTHER" id="PTHR41523">
    <property type="entry name" value="TWO-COMPONENT SYSTEM SENSOR PROTEIN"/>
    <property type="match status" value="1"/>
</dbReference>
<dbReference type="EC" id="2.7.13.3" evidence="2"/>
<dbReference type="PANTHER" id="PTHR41523:SF8">
    <property type="entry name" value="ETHYLENE RESPONSE SENSOR PROTEIN"/>
    <property type="match status" value="1"/>
</dbReference>
<proteinExistence type="predicted"/>
<dbReference type="AlphaFoldDB" id="A0A2V3VKW3"/>
<dbReference type="Pfam" id="PF12282">
    <property type="entry name" value="GAF_PdtaS"/>
    <property type="match status" value="1"/>
</dbReference>
<dbReference type="OrthoDB" id="9767435at2"/>
<accession>A0A2V3VKW3</accession>
<feature type="domain" description="Histidine kinase/HSP90-like ATPase" evidence="8">
    <location>
        <begin position="378"/>
        <end position="472"/>
    </location>
</feature>
<keyword evidence="6 9" id="KW-0418">Kinase</keyword>
<evidence type="ECO:0000256" key="5">
    <source>
        <dbReference type="ARBA" id="ARBA00022741"/>
    </source>
</evidence>
<protein>
    <recommendedName>
        <fullName evidence="2">histidine kinase</fullName>
        <ecNumber evidence="2">2.7.13.3</ecNumber>
    </recommendedName>
</protein>
<organism evidence="9 10">
    <name type="scientific">Pseudogracilibacillus auburnensis</name>
    <dbReference type="NCBI Taxonomy" id="1494959"/>
    <lineage>
        <taxon>Bacteria</taxon>
        <taxon>Bacillati</taxon>
        <taxon>Bacillota</taxon>
        <taxon>Bacilli</taxon>
        <taxon>Bacillales</taxon>
        <taxon>Bacillaceae</taxon>
        <taxon>Pseudogracilibacillus</taxon>
    </lineage>
</organism>
<evidence type="ECO:0000256" key="2">
    <source>
        <dbReference type="ARBA" id="ARBA00012438"/>
    </source>
</evidence>
<dbReference type="Pfam" id="PF02518">
    <property type="entry name" value="HATPase_c"/>
    <property type="match status" value="1"/>
</dbReference>
<keyword evidence="10" id="KW-1185">Reference proteome</keyword>
<sequence>MLQKLEQICKEETNLSPSDIKILMKIASSISLFAELSQSYIFIDCLSKNHQHAIVVAEAFPKINHPIYKKSVVGKNVFEIFEPGVFYSFKKGKKSIIKHAINQEGRSVHQTVIPVRNETEEIIAVLIEERGLKYLNNIHIEESNLSIPTQVLDIILSYDNDSVPIVSDMLMEMFILTDHHHKLIYANPVGIKFLVEMNQTNQIYKEKITKLLPFLQEIYEGNDEDVYVFERTIGKKSLIIKKIKLRHTKNKMNTLLIIQDLTELKMKEKELSVKSIMIEEIHHRVKNNLQTIASLLRLQMHQGHLGDSYEHFEVALNRVFSISAVYELILSKDGSNSELVNIIELTRKVCSKLVINSIYKKIDLIIETNNNIIFTSQRKAVSISLIINELIQNILKHAFEKEKEGKINIEFVVENDTIHIHVTDNGVGIKILKPSLGLKIVRNLVESDLEGEFAFQSMTLGTHAVISFKKSPEVKVSFEENPIS</sequence>
<keyword evidence="7" id="KW-0067">ATP-binding</keyword>
<evidence type="ECO:0000313" key="10">
    <source>
        <dbReference type="Proteomes" id="UP000247978"/>
    </source>
</evidence>
<reference evidence="9 10" key="1">
    <citation type="submission" date="2018-05" db="EMBL/GenBank/DDBJ databases">
        <title>Genomic Encyclopedia of Type Strains, Phase IV (KMG-IV): sequencing the most valuable type-strain genomes for metagenomic binning, comparative biology and taxonomic classification.</title>
        <authorList>
            <person name="Goeker M."/>
        </authorList>
    </citation>
    <scope>NUCLEOTIDE SEQUENCE [LARGE SCALE GENOMIC DNA]</scope>
    <source>
        <strain evidence="9 10">DSM 28556</strain>
    </source>
</reference>
<evidence type="ECO:0000256" key="6">
    <source>
        <dbReference type="ARBA" id="ARBA00022777"/>
    </source>
</evidence>
<dbReference type="InterPro" id="IPR022066">
    <property type="entry name" value="PdtaS_GAF"/>
</dbReference>
<evidence type="ECO:0000256" key="7">
    <source>
        <dbReference type="ARBA" id="ARBA00022840"/>
    </source>
</evidence>
<dbReference type="Proteomes" id="UP000247978">
    <property type="component" value="Unassembled WGS sequence"/>
</dbReference>
<dbReference type="Gene3D" id="3.30.450.280">
    <property type="entry name" value="GAF domain"/>
    <property type="match status" value="1"/>
</dbReference>
<dbReference type="InterPro" id="IPR003594">
    <property type="entry name" value="HATPase_dom"/>
</dbReference>
<dbReference type="RefSeq" id="WP_110397066.1">
    <property type="nucleotide sequence ID" value="NZ_JADIJL010000001.1"/>
</dbReference>
<dbReference type="GO" id="GO:0004673">
    <property type="term" value="F:protein histidine kinase activity"/>
    <property type="evidence" value="ECO:0007669"/>
    <property type="project" value="UniProtKB-EC"/>
</dbReference>
<dbReference type="InterPro" id="IPR011495">
    <property type="entry name" value="Sig_transdc_His_kin_sub2_dim/P"/>
</dbReference>
<evidence type="ECO:0000259" key="8">
    <source>
        <dbReference type="SMART" id="SM00387"/>
    </source>
</evidence>
<dbReference type="Pfam" id="PF07568">
    <property type="entry name" value="HisKA_2"/>
    <property type="match status" value="1"/>
</dbReference>
<dbReference type="InterPro" id="IPR038424">
    <property type="entry name" value="H_kinase_PdtaS_GAF_sf"/>
</dbReference>
<dbReference type="SUPFAM" id="SSF55874">
    <property type="entry name" value="ATPase domain of HSP90 chaperone/DNA topoisomerase II/histidine kinase"/>
    <property type="match status" value="1"/>
</dbReference>
<dbReference type="EMBL" id="QJJQ01000018">
    <property type="protein sequence ID" value="PXW82456.1"/>
    <property type="molecule type" value="Genomic_DNA"/>
</dbReference>
<dbReference type="InterPro" id="IPR036890">
    <property type="entry name" value="HATPase_C_sf"/>
</dbReference>
<keyword evidence="3" id="KW-0597">Phosphoprotein</keyword>
<evidence type="ECO:0000256" key="4">
    <source>
        <dbReference type="ARBA" id="ARBA00022679"/>
    </source>
</evidence>
<name>A0A2V3VKW3_9BACI</name>
<evidence type="ECO:0000313" key="9">
    <source>
        <dbReference type="EMBL" id="PXW82456.1"/>
    </source>
</evidence>